<evidence type="ECO:0000256" key="1">
    <source>
        <dbReference type="SAM" id="Coils"/>
    </source>
</evidence>
<dbReference type="OrthoDB" id="4069891at2759"/>
<evidence type="ECO:0000313" key="3">
    <source>
        <dbReference type="EMBL" id="SCU94259.1"/>
    </source>
</evidence>
<feature type="coiled-coil region" evidence="1">
    <location>
        <begin position="178"/>
        <end position="226"/>
    </location>
</feature>
<organism evidence="3 4">
    <name type="scientific">Lachancea dasiensis</name>
    <dbReference type="NCBI Taxonomy" id="1072105"/>
    <lineage>
        <taxon>Eukaryota</taxon>
        <taxon>Fungi</taxon>
        <taxon>Dikarya</taxon>
        <taxon>Ascomycota</taxon>
        <taxon>Saccharomycotina</taxon>
        <taxon>Saccharomycetes</taxon>
        <taxon>Saccharomycetales</taxon>
        <taxon>Saccharomycetaceae</taxon>
        <taxon>Lachancea</taxon>
    </lineage>
</organism>
<gene>
    <name evidence="3" type="ORF">LADA_0G07514G</name>
</gene>
<reference evidence="4" key="1">
    <citation type="submission" date="2016-03" db="EMBL/GenBank/DDBJ databases">
        <authorList>
            <person name="Devillers H."/>
        </authorList>
    </citation>
    <scope>NUCLEOTIDE SEQUENCE [LARGE SCALE GENOMIC DNA]</scope>
</reference>
<dbReference type="EMBL" id="LT598457">
    <property type="protein sequence ID" value="SCU94259.1"/>
    <property type="molecule type" value="Genomic_DNA"/>
</dbReference>
<evidence type="ECO:0000256" key="2">
    <source>
        <dbReference type="SAM" id="MobiDB-lite"/>
    </source>
</evidence>
<sequence>MISHNLPEDTSRRVSRVAEMSYSPNGGMDSNSGPSAGEDDAIERTSAANAGRKCGSSATRDAEPPRTTTVYQDDISEIVVGVKRLVASHEEMGVHVQQVDTKVTQTQLDLDGLVTRSANNNKHLQSLLLSTQDVRKLQELLERLPSADQRQRPQPEPEPEPEPQRQELEWFRRKHTSLDALDEQIAQKQLELSSLQGSCELVHAKLASAQREFEKLRVEYRELDSRIDQALFDKCKAVETNLAVSAASFLPPRPGSGVPATKMSRITDMLRQRQPNTRRVMSFNVADTYHGYAASNNSDENVAGE</sequence>
<dbReference type="STRING" id="1266660.A0A1G4JTQ0"/>
<feature type="compositionally biased region" description="Basic and acidic residues" evidence="2">
    <location>
        <begin position="1"/>
        <end position="12"/>
    </location>
</feature>
<feature type="region of interest" description="Disordered" evidence="2">
    <location>
        <begin position="1"/>
        <end position="67"/>
    </location>
</feature>
<feature type="region of interest" description="Disordered" evidence="2">
    <location>
        <begin position="143"/>
        <end position="166"/>
    </location>
</feature>
<proteinExistence type="predicted"/>
<feature type="compositionally biased region" description="Polar residues" evidence="2">
    <location>
        <begin position="22"/>
        <end position="34"/>
    </location>
</feature>
<dbReference type="Proteomes" id="UP000190274">
    <property type="component" value="Chromosome G"/>
</dbReference>
<protein>
    <submittedName>
        <fullName evidence="3">LADA_0G07514g1_1</fullName>
    </submittedName>
</protein>
<dbReference type="AlphaFoldDB" id="A0A1G4JTQ0"/>
<name>A0A1G4JTQ0_9SACH</name>
<keyword evidence="4" id="KW-1185">Reference proteome</keyword>
<evidence type="ECO:0000313" key="4">
    <source>
        <dbReference type="Proteomes" id="UP000190274"/>
    </source>
</evidence>
<keyword evidence="1" id="KW-0175">Coiled coil</keyword>
<accession>A0A1G4JTQ0</accession>